<sequence length="144" mass="16855">MDKFYCQNKKEYNELSTLLFNTQDDAIRNLFSANIVYEFSAQSFLLAWLEAKDMLGNDWVQIHKRIVQQHVNQNKRLSWSKSVSITEFQQVEAVHSHVMPLRVPPPAMFREQWWRTGTRLSTCCLKNFIKGHNGKFLTASCVSL</sequence>
<organism evidence="1 2">
    <name type="scientific">Cuscuta epithymum</name>
    <dbReference type="NCBI Taxonomy" id="186058"/>
    <lineage>
        <taxon>Eukaryota</taxon>
        <taxon>Viridiplantae</taxon>
        <taxon>Streptophyta</taxon>
        <taxon>Embryophyta</taxon>
        <taxon>Tracheophyta</taxon>
        <taxon>Spermatophyta</taxon>
        <taxon>Magnoliopsida</taxon>
        <taxon>eudicotyledons</taxon>
        <taxon>Gunneridae</taxon>
        <taxon>Pentapetalae</taxon>
        <taxon>asterids</taxon>
        <taxon>lamiids</taxon>
        <taxon>Solanales</taxon>
        <taxon>Convolvulaceae</taxon>
        <taxon>Cuscuteae</taxon>
        <taxon>Cuscuta</taxon>
        <taxon>Cuscuta subgen. Cuscuta</taxon>
    </lineage>
</organism>
<name>A0AAV0CDF6_9ASTE</name>
<proteinExistence type="predicted"/>
<dbReference type="Gene3D" id="1.20.1280.170">
    <property type="entry name" value="Exocyst complex component Exo70"/>
    <property type="match status" value="1"/>
</dbReference>
<dbReference type="EMBL" id="CAMAPF010000021">
    <property type="protein sequence ID" value="CAH9072198.1"/>
    <property type="molecule type" value="Genomic_DNA"/>
</dbReference>
<evidence type="ECO:0000313" key="2">
    <source>
        <dbReference type="Proteomes" id="UP001152523"/>
    </source>
</evidence>
<gene>
    <name evidence="1" type="ORF">CEPIT_LOCUS4236</name>
</gene>
<comment type="caution">
    <text evidence="1">The sequence shown here is derived from an EMBL/GenBank/DDBJ whole genome shotgun (WGS) entry which is preliminary data.</text>
</comment>
<evidence type="ECO:0000313" key="1">
    <source>
        <dbReference type="EMBL" id="CAH9072198.1"/>
    </source>
</evidence>
<protein>
    <submittedName>
        <fullName evidence="1">Uncharacterized protein</fullName>
    </submittedName>
</protein>
<dbReference type="Proteomes" id="UP001152523">
    <property type="component" value="Unassembled WGS sequence"/>
</dbReference>
<dbReference type="AlphaFoldDB" id="A0AAV0CDF6"/>
<accession>A0AAV0CDF6</accession>
<keyword evidence="2" id="KW-1185">Reference proteome</keyword>
<reference evidence="1" key="1">
    <citation type="submission" date="2022-07" db="EMBL/GenBank/DDBJ databases">
        <authorList>
            <person name="Macas J."/>
            <person name="Novak P."/>
            <person name="Neumann P."/>
        </authorList>
    </citation>
    <scope>NUCLEOTIDE SEQUENCE</scope>
</reference>